<evidence type="ECO:0000259" key="2">
    <source>
        <dbReference type="SMART" id="SM00014"/>
    </source>
</evidence>
<keyword evidence="1" id="KW-1133">Transmembrane helix</keyword>
<dbReference type="RefSeq" id="WP_270878262.1">
    <property type="nucleotide sequence ID" value="NZ_JAQFVF010000018.1"/>
</dbReference>
<evidence type="ECO:0000256" key="1">
    <source>
        <dbReference type="SAM" id="Phobius"/>
    </source>
</evidence>
<keyword evidence="1" id="KW-0812">Transmembrane</keyword>
<dbReference type="InterPro" id="IPR000326">
    <property type="entry name" value="PAP2/HPO"/>
</dbReference>
<feature type="transmembrane region" description="Helical" evidence="1">
    <location>
        <begin position="186"/>
        <end position="207"/>
    </location>
</feature>
<feature type="transmembrane region" description="Helical" evidence="1">
    <location>
        <begin position="130"/>
        <end position="148"/>
    </location>
</feature>
<dbReference type="PANTHER" id="PTHR14969">
    <property type="entry name" value="SPHINGOSINE-1-PHOSPHATE PHOSPHOHYDROLASE"/>
    <property type="match status" value="1"/>
</dbReference>
<evidence type="ECO:0000313" key="3">
    <source>
        <dbReference type="EMBL" id="MFC5448597.1"/>
    </source>
</evidence>
<dbReference type="SUPFAM" id="SSF48317">
    <property type="entry name" value="Acid phosphatase/Vanadium-dependent haloperoxidase"/>
    <property type="match status" value="1"/>
</dbReference>
<name>A0ABW0K734_9BACL</name>
<reference evidence="4" key="1">
    <citation type="journal article" date="2019" name="Int. J. Syst. Evol. Microbiol.">
        <title>The Global Catalogue of Microorganisms (GCM) 10K type strain sequencing project: providing services to taxonomists for standard genome sequencing and annotation.</title>
        <authorList>
            <consortium name="The Broad Institute Genomics Platform"/>
            <consortium name="The Broad Institute Genome Sequencing Center for Infectious Disease"/>
            <person name="Wu L."/>
            <person name="Ma J."/>
        </authorList>
    </citation>
    <scope>NUCLEOTIDE SEQUENCE [LARGE SCALE GENOMIC DNA]</scope>
    <source>
        <strain evidence="4">KACC 11904</strain>
    </source>
</reference>
<accession>A0ABW0K734</accession>
<dbReference type="EMBL" id="JBHSMJ010000009">
    <property type="protein sequence ID" value="MFC5448597.1"/>
    <property type="molecule type" value="Genomic_DNA"/>
</dbReference>
<feature type="domain" description="Phosphatidic acid phosphatase type 2/haloperoxidase" evidence="2">
    <location>
        <begin position="89"/>
        <end position="201"/>
    </location>
</feature>
<keyword evidence="4" id="KW-1185">Reference proteome</keyword>
<dbReference type="SMART" id="SM00014">
    <property type="entry name" value="acidPPc"/>
    <property type="match status" value="1"/>
</dbReference>
<dbReference type="Pfam" id="PF01569">
    <property type="entry name" value="PAP2"/>
    <property type="match status" value="1"/>
</dbReference>
<evidence type="ECO:0000313" key="4">
    <source>
        <dbReference type="Proteomes" id="UP001596044"/>
    </source>
</evidence>
<proteinExistence type="predicted"/>
<gene>
    <name evidence="3" type="ORF">ACFPOG_10005</name>
</gene>
<dbReference type="CDD" id="cd03392">
    <property type="entry name" value="PAP2_like_2"/>
    <property type="match status" value="1"/>
</dbReference>
<keyword evidence="1" id="KW-0472">Membrane</keyword>
<dbReference type="Proteomes" id="UP001596044">
    <property type="component" value="Unassembled WGS sequence"/>
</dbReference>
<sequence length="220" mass="25456">MYAKLKVTKVLMLGLLAFLCFAGLASMINRTWMAEFDSRIIVSIQSLESPGLTDVMKFFTFIGSTQIVTVISICCFFLLYYFLHHRIELIFFLIIIAGTGALNLMLKLIFQRERPSLHRLIEATGFSFPSGHSMEAFSLYASIAFLLWRHLATRPRRTAVILICIGMILMIGISRIYLGVHYPSDVIGAYFASGFWFALFVWLYQWYMEYRYNKQMRKAT</sequence>
<feature type="transmembrane region" description="Helical" evidence="1">
    <location>
        <begin position="89"/>
        <end position="110"/>
    </location>
</feature>
<organism evidence="3 4">
    <name type="scientific">Paenibacillus aestuarii</name>
    <dbReference type="NCBI Taxonomy" id="516965"/>
    <lineage>
        <taxon>Bacteria</taxon>
        <taxon>Bacillati</taxon>
        <taxon>Bacillota</taxon>
        <taxon>Bacilli</taxon>
        <taxon>Bacillales</taxon>
        <taxon>Paenibacillaceae</taxon>
        <taxon>Paenibacillus</taxon>
    </lineage>
</organism>
<dbReference type="InterPro" id="IPR036938">
    <property type="entry name" value="PAP2/HPO_sf"/>
</dbReference>
<comment type="caution">
    <text evidence="3">The sequence shown here is derived from an EMBL/GenBank/DDBJ whole genome shotgun (WGS) entry which is preliminary data.</text>
</comment>
<dbReference type="Gene3D" id="1.20.144.10">
    <property type="entry name" value="Phosphatidic acid phosphatase type 2/haloperoxidase"/>
    <property type="match status" value="2"/>
</dbReference>
<protein>
    <submittedName>
        <fullName evidence="3">Phosphatase PAP2 family protein</fullName>
    </submittedName>
</protein>
<dbReference type="PANTHER" id="PTHR14969:SF13">
    <property type="entry name" value="AT30094P"/>
    <property type="match status" value="1"/>
</dbReference>
<feature type="transmembrane region" description="Helical" evidence="1">
    <location>
        <begin position="58"/>
        <end position="82"/>
    </location>
</feature>
<feature type="transmembrane region" description="Helical" evidence="1">
    <location>
        <begin position="160"/>
        <end position="180"/>
    </location>
</feature>